<dbReference type="PANTHER" id="PTHR42953:SF1">
    <property type="entry name" value="METAL-BINDING PROTEIN HI_0362-RELATED"/>
    <property type="match status" value="1"/>
</dbReference>
<dbReference type="GO" id="GO:0007155">
    <property type="term" value="P:cell adhesion"/>
    <property type="evidence" value="ECO:0007669"/>
    <property type="project" value="InterPro"/>
</dbReference>
<dbReference type="AlphaFoldDB" id="A0A367XTV2"/>
<dbReference type="Pfam" id="PF01297">
    <property type="entry name" value="ZnuA"/>
    <property type="match status" value="1"/>
</dbReference>
<evidence type="ECO:0000256" key="4">
    <source>
        <dbReference type="ARBA" id="ARBA00022729"/>
    </source>
</evidence>
<name>A0A367XTV2_9MICO</name>
<evidence type="ECO:0000313" key="8">
    <source>
        <dbReference type="Proteomes" id="UP000253508"/>
    </source>
</evidence>
<protein>
    <submittedName>
        <fullName evidence="7">Zinc ABC transporter substrate-binding protein</fullName>
    </submittedName>
</protein>
<dbReference type="EMBL" id="QORO01000005">
    <property type="protein sequence ID" value="RCK57038.1"/>
    <property type="molecule type" value="Genomic_DNA"/>
</dbReference>
<dbReference type="PRINTS" id="PR00691">
    <property type="entry name" value="ADHESINB"/>
</dbReference>
<dbReference type="NCBIfam" id="NF040870">
    <property type="entry name" value="AztC"/>
    <property type="match status" value="1"/>
</dbReference>
<accession>A0A367XTV2</accession>
<dbReference type="InterPro" id="IPR006128">
    <property type="entry name" value="Lipoprotein_PsaA-like"/>
</dbReference>
<dbReference type="PRINTS" id="PR00690">
    <property type="entry name" value="ADHESNFAMILY"/>
</dbReference>
<comment type="subcellular location">
    <subcellularLocation>
        <location evidence="1">Cell envelope</location>
    </subcellularLocation>
</comment>
<dbReference type="InterPro" id="IPR006129">
    <property type="entry name" value="AdhesinB"/>
</dbReference>
<keyword evidence="4 6" id="KW-0732">Signal</keyword>
<dbReference type="InterPro" id="IPR050492">
    <property type="entry name" value="Bact_metal-bind_prot9"/>
</dbReference>
<dbReference type="PROSITE" id="PS51257">
    <property type="entry name" value="PROKAR_LIPOPROTEIN"/>
    <property type="match status" value="1"/>
</dbReference>
<sequence>MRAAGAGLAALAVLGLAGCGADASGGEKPQIVVTTNILGDVTRQLVGNVAEVTTLMKPNADPHSFEISAQEAAKLQSADLVVSSGLGLEEGVEQHLEAAGAAGVDRFVAADHIDVLPYTGEASGPDPHFWTDPARMVDVVAALGDELDSLGIESEADAYLAELDELDAEMTAEFATIPAEHRALITNHHVFGYLADRFGFELIGAAIPGGSTLASPSAADLAELVSAIESSGVPAIFAESSQPDRLMQVLSSEADIDVDVVELFTESLTAEGGGADTYLAMMRSNTERITEGLSP</sequence>
<proteinExistence type="inferred from homology"/>
<organism evidence="7 8">
    <name type="scientific">Microbacterium sorbitolivorans</name>
    <dbReference type="NCBI Taxonomy" id="1867410"/>
    <lineage>
        <taxon>Bacteria</taxon>
        <taxon>Bacillati</taxon>
        <taxon>Actinomycetota</taxon>
        <taxon>Actinomycetes</taxon>
        <taxon>Micrococcales</taxon>
        <taxon>Microbacteriaceae</taxon>
        <taxon>Microbacterium</taxon>
    </lineage>
</organism>
<keyword evidence="2 5" id="KW-0813">Transport</keyword>
<dbReference type="OrthoDB" id="9810636at2"/>
<evidence type="ECO:0000256" key="5">
    <source>
        <dbReference type="RuleBase" id="RU003512"/>
    </source>
</evidence>
<dbReference type="GO" id="GO:0030313">
    <property type="term" value="C:cell envelope"/>
    <property type="evidence" value="ECO:0007669"/>
    <property type="project" value="UniProtKB-SubCell"/>
</dbReference>
<evidence type="ECO:0000256" key="6">
    <source>
        <dbReference type="SAM" id="SignalP"/>
    </source>
</evidence>
<gene>
    <name evidence="7" type="ORF">DTO57_12025</name>
</gene>
<evidence type="ECO:0000256" key="2">
    <source>
        <dbReference type="ARBA" id="ARBA00022448"/>
    </source>
</evidence>
<feature type="signal peptide" evidence="6">
    <location>
        <begin position="1"/>
        <end position="23"/>
    </location>
</feature>
<evidence type="ECO:0000256" key="3">
    <source>
        <dbReference type="ARBA" id="ARBA00022723"/>
    </source>
</evidence>
<keyword evidence="8" id="KW-1185">Reference proteome</keyword>
<evidence type="ECO:0000256" key="1">
    <source>
        <dbReference type="ARBA" id="ARBA00004196"/>
    </source>
</evidence>
<dbReference type="Proteomes" id="UP000253508">
    <property type="component" value="Unassembled WGS sequence"/>
</dbReference>
<evidence type="ECO:0000313" key="7">
    <source>
        <dbReference type="EMBL" id="RCK57038.1"/>
    </source>
</evidence>
<keyword evidence="3" id="KW-0479">Metal-binding</keyword>
<dbReference type="GO" id="GO:0030001">
    <property type="term" value="P:metal ion transport"/>
    <property type="evidence" value="ECO:0007669"/>
    <property type="project" value="InterPro"/>
</dbReference>
<reference evidence="7 8" key="1">
    <citation type="submission" date="2018-07" db="EMBL/GenBank/DDBJ databases">
        <title>Microbacterium endoborsara sp. nov., a novel actinobacterium isolated from Borszczowia aralocaspica.</title>
        <authorList>
            <person name="An D."/>
        </authorList>
    </citation>
    <scope>NUCLEOTIDE SEQUENCE [LARGE SCALE GENOMIC DNA]</scope>
    <source>
        <strain evidence="7 8">C1.15228</strain>
    </source>
</reference>
<dbReference type="SUPFAM" id="SSF53807">
    <property type="entry name" value="Helical backbone' metal receptor"/>
    <property type="match status" value="1"/>
</dbReference>
<feature type="chain" id="PRO_5016933904" evidence="6">
    <location>
        <begin position="24"/>
        <end position="295"/>
    </location>
</feature>
<dbReference type="InterPro" id="IPR006127">
    <property type="entry name" value="ZnuA-like"/>
</dbReference>
<comment type="caution">
    <text evidence="7">The sequence shown here is derived from an EMBL/GenBank/DDBJ whole genome shotgun (WGS) entry which is preliminary data.</text>
</comment>
<dbReference type="InterPro" id="IPR047701">
    <property type="entry name" value="AztC-like"/>
</dbReference>
<dbReference type="PANTHER" id="PTHR42953">
    <property type="entry name" value="HIGH-AFFINITY ZINC UPTAKE SYSTEM PROTEIN ZNUA-RELATED"/>
    <property type="match status" value="1"/>
</dbReference>
<dbReference type="Gene3D" id="3.40.50.1980">
    <property type="entry name" value="Nitrogenase molybdenum iron protein domain"/>
    <property type="match status" value="2"/>
</dbReference>
<dbReference type="RefSeq" id="WP_114118476.1">
    <property type="nucleotide sequence ID" value="NZ_BMHU01000005.1"/>
</dbReference>
<dbReference type="GO" id="GO:0046872">
    <property type="term" value="F:metal ion binding"/>
    <property type="evidence" value="ECO:0007669"/>
    <property type="project" value="UniProtKB-KW"/>
</dbReference>
<comment type="similarity">
    <text evidence="5">Belongs to the bacterial solute-binding protein 9 family.</text>
</comment>